<dbReference type="Proteomes" id="UP000244224">
    <property type="component" value="Unassembled WGS sequence"/>
</dbReference>
<keyword evidence="4 7" id="KW-0812">Transmembrane</keyword>
<dbReference type="InterPro" id="IPR002656">
    <property type="entry name" value="Acyl_transf_3_dom"/>
</dbReference>
<dbReference type="GO" id="GO:0016413">
    <property type="term" value="F:O-acetyltransferase activity"/>
    <property type="evidence" value="ECO:0007669"/>
    <property type="project" value="TreeGrafter"/>
</dbReference>
<feature type="transmembrane region" description="Helical" evidence="7">
    <location>
        <begin position="262"/>
        <end position="279"/>
    </location>
</feature>
<dbReference type="RefSeq" id="WP_108126991.1">
    <property type="nucleotide sequence ID" value="NZ_QBKP01000001.1"/>
</dbReference>
<dbReference type="AlphaFoldDB" id="A0A2T6BB89"/>
<dbReference type="PANTHER" id="PTHR40074">
    <property type="entry name" value="O-ACETYLTRANSFERASE WECH"/>
    <property type="match status" value="1"/>
</dbReference>
<proteinExistence type="inferred from homology"/>
<feature type="transmembrane region" description="Helical" evidence="7">
    <location>
        <begin position="108"/>
        <end position="128"/>
    </location>
</feature>
<evidence type="ECO:0000256" key="1">
    <source>
        <dbReference type="ARBA" id="ARBA00004651"/>
    </source>
</evidence>
<evidence type="ECO:0000259" key="8">
    <source>
        <dbReference type="Pfam" id="PF01757"/>
    </source>
</evidence>
<evidence type="ECO:0000256" key="6">
    <source>
        <dbReference type="ARBA" id="ARBA00023136"/>
    </source>
</evidence>
<dbReference type="GO" id="GO:0005886">
    <property type="term" value="C:plasma membrane"/>
    <property type="evidence" value="ECO:0007669"/>
    <property type="project" value="UniProtKB-SubCell"/>
</dbReference>
<keyword evidence="10" id="KW-1185">Reference proteome</keyword>
<dbReference type="EMBL" id="QBKP01000001">
    <property type="protein sequence ID" value="PTX53323.1"/>
    <property type="molecule type" value="Genomic_DNA"/>
</dbReference>
<gene>
    <name evidence="9" type="ORF">C8N34_101238</name>
</gene>
<dbReference type="PANTHER" id="PTHR40074:SF2">
    <property type="entry name" value="O-ACETYLTRANSFERASE WECH"/>
    <property type="match status" value="1"/>
</dbReference>
<reference evidence="9 10" key="1">
    <citation type="submission" date="2018-04" db="EMBL/GenBank/DDBJ databases">
        <title>Genomic Encyclopedia of Archaeal and Bacterial Type Strains, Phase II (KMG-II): from individual species to whole genera.</title>
        <authorList>
            <person name="Goeker M."/>
        </authorList>
    </citation>
    <scope>NUCLEOTIDE SEQUENCE [LARGE SCALE GENOMIC DNA]</scope>
    <source>
        <strain evidence="9 10">DSM 21823</strain>
    </source>
</reference>
<keyword evidence="9" id="KW-0012">Acyltransferase</keyword>
<keyword evidence="3" id="KW-1003">Cell membrane</keyword>
<dbReference type="GO" id="GO:0009246">
    <property type="term" value="P:enterobacterial common antigen biosynthetic process"/>
    <property type="evidence" value="ECO:0007669"/>
    <property type="project" value="TreeGrafter"/>
</dbReference>
<evidence type="ECO:0000256" key="3">
    <source>
        <dbReference type="ARBA" id="ARBA00022475"/>
    </source>
</evidence>
<evidence type="ECO:0000256" key="7">
    <source>
        <dbReference type="SAM" id="Phobius"/>
    </source>
</evidence>
<feature type="transmembrane region" description="Helical" evidence="7">
    <location>
        <begin position="135"/>
        <end position="158"/>
    </location>
</feature>
<evidence type="ECO:0000256" key="2">
    <source>
        <dbReference type="ARBA" id="ARBA00007400"/>
    </source>
</evidence>
<protein>
    <submittedName>
        <fullName evidence="9">Surface polysaccharide O-acyltransferase-like enzyme</fullName>
    </submittedName>
</protein>
<feature type="transmembrane region" description="Helical" evidence="7">
    <location>
        <begin position="40"/>
        <end position="57"/>
    </location>
</feature>
<name>A0A2T6BB89_9RHOB</name>
<feature type="transmembrane region" description="Helical" evidence="7">
    <location>
        <begin position="285"/>
        <end position="304"/>
    </location>
</feature>
<comment type="caution">
    <text evidence="9">The sequence shown here is derived from an EMBL/GenBank/DDBJ whole genome shotgun (WGS) entry which is preliminary data.</text>
</comment>
<accession>A0A2T6BB89</accession>
<dbReference type="Pfam" id="PF01757">
    <property type="entry name" value="Acyl_transf_3"/>
    <property type="match status" value="1"/>
</dbReference>
<evidence type="ECO:0000313" key="10">
    <source>
        <dbReference type="Proteomes" id="UP000244224"/>
    </source>
</evidence>
<evidence type="ECO:0000313" key="9">
    <source>
        <dbReference type="EMBL" id="PTX53323.1"/>
    </source>
</evidence>
<feature type="transmembrane region" description="Helical" evidence="7">
    <location>
        <begin position="170"/>
        <end position="189"/>
    </location>
</feature>
<feature type="transmembrane region" description="Helical" evidence="7">
    <location>
        <begin position="201"/>
        <end position="221"/>
    </location>
</feature>
<organism evidence="9 10">
    <name type="scientific">Gemmobacter caeni</name>
    <dbReference type="NCBI Taxonomy" id="589035"/>
    <lineage>
        <taxon>Bacteria</taxon>
        <taxon>Pseudomonadati</taxon>
        <taxon>Pseudomonadota</taxon>
        <taxon>Alphaproteobacteria</taxon>
        <taxon>Rhodobacterales</taxon>
        <taxon>Paracoccaceae</taxon>
        <taxon>Gemmobacter</taxon>
    </lineage>
</organism>
<evidence type="ECO:0000256" key="4">
    <source>
        <dbReference type="ARBA" id="ARBA00022692"/>
    </source>
</evidence>
<evidence type="ECO:0000256" key="5">
    <source>
        <dbReference type="ARBA" id="ARBA00022989"/>
    </source>
</evidence>
<feature type="domain" description="Acyltransferase 3" evidence="8">
    <location>
        <begin position="7"/>
        <end position="302"/>
    </location>
</feature>
<keyword evidence="9" id="KW-0808">Transferase</keyword>
<comment type="subcellular location">
    <subcellularLocation>
        <location evidence="1">Cell membrane</location>
        <topology evidence="1">Multi-pass membrane protein</topology>
    </subcellularLocation>
</comment>
<feature type="transmembrane region" description="Helical" evidence="7">
    <location>
        <begin position="12"/>
        <end position="28"/>
    </location>
</feature>
<keyword evidence="5 7" id="KW-1133">Transmembrane helix</keyword>
<sequence length="313" mass="34773">MQRRRTLDLLKLALAVMVVGIHVNPFGIDSRAVVLITGDGLFRVAVPAFFVINGYFFQPRVAAGTVGPYLRRLVWLYLVWMALYLPVWQSAFFASDWLTIGRVWAVGWWHLWYLIAAALAAALATLVAHWSTQRLLALAGLAFLAGAAVMWGFAWQIWPPTPYWVGSPVWLHRNGLFLGLPFFLLGLLIRRHDLPARLDRNHVGIVALLACAALPLESLALEAIAPQGVSHDNLLGLAVAAPALVLWALMGRSKTTRDYGTMANAIYFLHVFFVAWTIRLTDLPYPLVFLWALAGSALLGWGMIRSGLARRLL</sequence>
<feature type="transmembrane region" description="Helical" evidence="7">
    <location>
        <begin position="233"/>
        <end position="250"/>
    </location>
</feature>
<dbReference type="OrthoDB" id="265992at2"/>
<comment type="similarity">
    <text evidence="2">Belongs to the acyltransferase 3 family.</text>
</comment>
<keyword evidence="6 7" id="KW-0472">Membrane</keyword>
<feature type="transmembrane region" description="Helical" evidence="7">
    <location>
        <begin position="69"/>
        <end position="88"/>
    </location>
</feature>